<keyword evidence="2" id="KW-0863">Zinc-finger</keyword>
<keyword evidence="1" id="KW-0479">Metal-binding</keyword>
<name>A0A1H9KQT3_BUTFI</name>
<dbReference type="OrthoDB" id="9773296at2"/>
<dbReference type="PANTHER" id="PTHR30313:SF2">
    <property type="entry name" value="DNA PRIMASE"/>
    <property type="match status" value="1"/>
</dbReference>
<dbReference type="EMBL" id="FOGJ01000001">
    <property type="protein sequence ID" value="SER01193.1"/>
    <property type="molecule type" value="Genomic_DNA"/>
</dbReference>
<dbReference type="AlphaFoldDB" id="A0A1H9KQT3"/>
<dbReference type="RefSeq" id="WP_074753744.1">
    <property type="nucleotide sequence ID" value="NZ_FOGJ01000001.1"/>
</dbReference>
<dbReference type="GO" id="GO:0006269">
    <property type="term" value="P:DNA replication, synthesis of primer"/>
    <property type="evidence" value="ECO:0007669"/>
    <property type="project" value="TreeGrafter"/>
</dbReference>
<dbReference type="GO" id="GO:0003899">
    <property type="term" value="F:DNA-directed RNA polymerase activity"/>
    <property type="evidence" value="ECO:0007669"/>
    <property type="project" value="InterPro"/>
</dbReference>
<evidence type="ECO:0000313" key="6">
    <source>
        <dbReference type="Proteomes" id="UP000182584"/>
    </source>
</evidence>
<evidence type="ECO:0000313" key="5">
    <source>
        <dbReference type="EMBL" id="SER01193.1"/>
    </source>
</evidence>
<accession>A0A1H9KQT3</accession>
<dbReference type="GO" id="GO:0008270">
    <property type="term" value="F:zinc ion binding"/>
    <property type="evidence" value="ECO:0007669"/>
    <property type="project" value="UniProtKB-KW"/>
</dbReference>
<proteinExistence type="predicted"/>
<dbReference type="GO" id="GO:0003677">
    <property type="term" value="F:DNA binding"/>
    <property type="evidence" value="ECO:0007669"/>
    <property type="project" value="InterPro"/>
</dbReference>
<dbReference type="InterPro" id="IPR002694">
    <property type="entry name" value="Znf_CHC2"/>
</dbReference>
<dbReference type="GO" id="GO:0005737">
    <property type="term" value="C:cytoplasm"/>
    <property type="evidence" value="ECO:0007669"/>
    <property type="project" value="TreeGrafter"/>
</dbReference>
<dbReference type="InterPro" id="IPR050219">
    <property type="entry name" value="DnaG_primase"/>
</dbReference>
<feature type="domain" description="Zinc finger CHC2-type" evidence="4">
    <location>
        <begin position="29"/>
        <end position="79"/>
    </location>
</feature>
<dbReference type="Proteomes" id="UP000182584">
    <property type="component" value="Unassembled WGS sequence"/>
</dbReference>
<evidence type="ECO:0000256" key="2">
    <source>
        <dbReference type="ARBA" id="ARBA00022771"/>
    </source>
</evidence>
<dbReference type="Pfam" id="PF01807">
    <property type="entry name" value="Zn_ribbon_DnaG"/>
    <property type="match status" value="1"/>
</dbReference>
<sequence>MNIFKSVKGAVSVMDAASFYGIKINRSGLCNCPFHNDKTPSMKVDIRYYCFGCVATGNVIDFVGKLFGLSPLDAAKKIAMDFNIITANLNSPSINKASASLKKDKIIIQRNDEYQLIRTFDAYVLDVLFSLHQYKEKLMAFKKDYAPASIDELDTCNPLFEEALMNLSKTDWMIEELTFGFRDEQLTFLTNYKGEIEYVKARLSELN</sequence>
<reference evidence="5 6" key="1">
    <citation type="submission" date="2016-10" db="EMBL/GenBank/DDBJ databases">
        <authorList>
            <person name="de Groot N.N."/>
        </authorList>
    </citation>
    <scope>NUCLEOTIDE SEQUENCE [LARGE SCALE GENOMIC DNA]</scope>
    <source>
        <strain evidence="5 6">AR40</strain>
    </source>
</reference>
<dbReference type="SUPFAM" id="SSF57783">
    <property type="entry name" value="Zinc beta-ribbon"/>
    <property type="match status" value="1"/>
</dbReference>
<dbReference type="SMART" id="SM00400">
    <property type="entry name" value="ZnF_CHCC"/>
    <property type="match status" value="1"/>
</dbReference>
<gene>
    <name evidence="5" type="ORF">SAMN04487884_101133</name>
</gene>
<keyword evidence="3" id="KW-0862">Zinc</keyword>
<dbReference type="Gene3D" id="3.90.580.10">
    <property type="entry name" value="Zinc finger, CHC2-type domain"/>
    <property type="match status" value="1"/>
</dbReference>
<evidence type="ECO:0000256" key="1">
    <source>
        <dbReference type="ARBA" id="ARBA00022723"/>
    </source>
</evidence>
<evidence type="ECO:0000256" key="3">
    <source>
        <dbReference type="ARBA" id="ARBA00022833"/>
    </source>
</evidence>
<protein>
    <submittedName>
        <fullName evidence="5">CHC2 zinc finger</fullName>
    </submittedName>
</protein>
<evidence type="ECO:0000259" key="4">
    <source>
        <dbReference type="SMART" id="SM00400"/>
    </source>
</evidence>
<dbReference type="PANTHER" id="PTHR30313">
    <property type="entry name" value="DNA PRIMASE"/>
    <property type="match status" value="1"/>
</dbReference>
<organism evidence="5 6">
    <name type="scientific">Butyrivibrio fibrisolvens</name>
    <dbReference type="NCBI Taxonomy" id="831"/>
    <lineage>
        <taxon>Bacteria</taxon>
        <taxon>Bacillati</taxon>
        <taxon>Bacillota</taxon>
        <taxon>Clostridia</taxon>
        <taxon>Lachnospirales</taxon>
        <taxon>Lachnospiraceae</taxon>
        <taxon>Butyrivibrio</taxon>
    </lineage>
</organism>
<dbReference type="InterPro" id="IPR036977">
    <property type="entry name" value="DNA_primase_Znf_CHC2"/>
</dbReference>